<comment type="similarity">
    <text evidence="2">Belongs to the glycosyl hydrolase 20 family.</text>
</comment>
<evidence type="ECO:0000259" key="6">
    <source>
        <dbReference type="Pfam" id="PF00728"/>
    </source>
</evidence>
<dbReference type="SUPFAM" id="SSF51445">
    <property type="entry name" value="(Trans)glycosidases"/>
    <property type="match status" value="1"/>
</dbReference>
<accession>A0A224YY23</accession>
<dbReference type="Pfam" id="PF00728">
    <property type="entry name" value="Glyco_hydro_20"/>
    <property type="match status" value="1"/>
</dbReference>
<evidence type="ECO:0000313" key="7">
    <source>
        <dbReference type="EMBL" id="MAA19511.1"/>
    </source>
</evidence>
<dbReference type="GO" id="GO:0004563">
    <property type="term" value="F:beta-N-acetylhexosaminidase activity"/>
    <property type="evidence" value="ECO:0007669"/>
    <property type="project" value="UniProtKB-EC"/>
</dbReference>
<dbReference type="AlphaFoldDB" id="A0A224YY23"/>
<name>A0A224YY23_9ACAR</name>
<evidence type="ECO:0000256" key="4">
    <source>
        <dbReference type="ARBA" id="ARBA00022801"/>
    </source>
</evidence>
<dbReference type="InterPro" id="IPR017853">
    <property type="entry name" value="GH"/>
</dbReference>
<reference evidence="7" key="1">
    <citation type="journal article" date="2017" name="Parasit. Vectors">
        <title>Sialotranscriptomics of Rhipicephalus zambeziensis reveals intricate expression profiles of secretory proteins and suggests tight temporal transcriptional regulation during blood-feeding.</title>
        <authorList>
            <person name="de Castro M.H."/>
            <person name="de Klerk D."/>
            <person name="Pienaar R."/>
            <person name="Rees D.J.G."/>
            <person name="Mans B.J."/>
        </authorList>
    </citation>
    <scope>NUCLEOTIDE SEQUENCE</scope>
    <source>
        <tissue evidence="7">Salivary glands</tissue>
    </source>
</reference>
<dbReference type="Gene3D" id="3.20.20.80">
    <property type="entry name" value="Glycosidases"/>
    <property type="match status" value="1"/>
</dbReference>
<protein>
    <recommendedName>
        <fullName evidence="3">beta-N-acetylhexosaminidase</fullName>
        <ecNumber evidence="3">3.2.1.52</ecNumber>
    </recommendedName>
</protein>
<proteinExistence type="inferred from homology"/>
<dbReference type="InterPro" id="IPR015883">
    <property type="entry name" value="Glyco_hydro_20_cat"/>
</dbReference>
<dbReference type="EC" id="3.2.1.52" evidence="3"/>
<feature type="domain" description="Glycoside hydrolase family 20 catalytic" evidence="6">
    <location>
        <begin position="2"/>
        <end position="62"/>
    </location>
</feature>
<dbReference type="GO" id="GO:0016020">
    <property type="term" value="C:membrane"/>
    <property type="evidence" value="ECO:0007669"/>
    <property type="project" value="TreeGrafter"/>
</dbReference>
<evidence type="ECO:0000256" key="5">
    <source>
        <dbReference type="PIRSR" id="PIRSR625705-1"/>
    </source>
</evidence>
<dbReference type="EMBL" id="GFPF01008365">
    <property type="protein sequence ID" value="MAA19511.1"/>
    <property type="molecule type" value="Transcribed_RNA"/>
</dbReference>
<dbReference type="PANTHER" id="PTHR22600">
    <property type="entry name" value="BETA-HEXOSAMINIDASE"/>
    <property type="match status" value="1"/>
</dbReference>
<keyword evidence="4" id="KW-0378">Hydrolase</keyword>
<comment type="catalytic activity">
    <reaction evidence="1">
        <text>Hydrolysis of terminal non-reducing N-acetyl-D-hexosamine residues in N-acetyl-beta-D-hexosaminides.</text>
        <dbReference type="EC" id="3.2.1.52"/>
    </reaction>
</comment>
<dbReference type="GO" id="GO:0005975">
    <property type="term" value="P:carbohydrate metabolic process"/>
    <property type="evidence" value="ECO:0007669"/>
    <property type="project" value="InterPro"/>
</dbReference>
<organism evidence="7">
    <name type="scientific">Rhipicephalus zambeziensis</name>
    <dbReference type="NCBI Taxonomy" id="60191"/>
    <lineage>
        <taxon>Eukaryota</taxon>
        <taxon>Metazoa</taxon>
        <taxon>Ecdysozoa</taxon>
        <taxon>Arthropoda</taxon>
        <taxon>Chelicerata</taxon>
        <taxon>Arachnida</taxon>
        <taxon>Acari</taxon>
        <taxon>Parasitiformes</taxon>
        <taxon>Ixodida</taxon>
        <taxon>Ixodoidea</taxon>
        <taxon>Ixodidae</taxon>
        <taxon>Rhipicephalinae</taxon>
        <taxon>Rhipicephalus</taxon>
        <taxon>Rhipicephalus</taxon>
    </lineage>
</organism>
<evidence type="ECO:0000256" key="1">
    <source>
        <dbReference type="ARBA" id="ARBA00001231"/>
    </source>
</evidence>
<sequence>MSRFFTEVARVFPDQYLHLGGDEVDFDCWKSNPNITCFMQKIGISSFEQLEEHYIQRLLLTLWCTCGSRRTTRSWPWQHLLATRPCYQRVGTWTTYRTVLTGRSTTPATLTISLALLNRKPL</sequence>
<dbReference type="GO" id="GO:0005764">
    <property type="term" value="C:lysosome"/>
    <property type="evidence" value="ECO:0007669"/>
    <property type="project" value="TreeGrafter"/>
</dbReference>
<evidence type="ECO:0000256" key="2">
    <source>
        <dbReference type="ARBA" id="ARBA00006285"/>
    </source>
</evidence>
<dbReference type="GO" id="GO:0030203">
    <property type="term" value="P:glycosaminoglycan metabolic process"/>
    <property type="evidence" value="ECO:0007669"/>
    <property type="project" value="TreeGrafter"/>
</dbReference>
<evidence type="ECO:0000256" key="3">
    <source>
        <dbReference type="ARBA" id="ARBA00012663"/>
    </source>
</evidence>
<dbReference type="GO" id="GO:0006689">
    <property type="term" value="P:ganglioside catabolic process"/>
    <property type="evidence" value="ECO:0007669"/>
    <property type="project" value="TreeGrafter"/>
</dbReference>
<dbReference type="InterPro" id="IPR025705">
    <property type="entry name" value="Beta_hexosaminidase_sua/sub"/>
</dbReference>
<feature type="active site" description="Proton donor" evidence="5">
    <location>
        <position position="23"/>
    </location>
</feature>
<dbReference type="PANTHER" id="PTHR22600:SF21">
    <property type="entry name" value="BETA-HEXOSAMINIDASE A"/>
    <property type="match status" value="1"/>
</dbReference>